<keyword evidence="3" id="KW-1185">Reference proteome</keyword>
<dbReference type="InParanoid" id="A9V4W1"/>
<dbReference type="RefSeq" id="XP_001747698.1">
    <property type="nucleotide sequence ID" value="XM_001747646.1"/>
</dbReference>
<feature type="compositionally biased region" description="Acidic residues" evidence="1">
    <location>
        <begin position="213"/>
        <end position="223"/>
    </location>
</feature>
<dbReference type="Proteomes" id="UP000001357">
    <property type="component" value="Unassembled WGS sequence"/>
</dbReference>
<name>A9V4W1_MONBE</name>
<accession>A9V4W1</accession>
<feature type="compositionally biased region" description="Acidic residues" evidence="1">
    <location>
        <begin position="89"/>
        <end position="98"/>
    </location>
</feature>
<protein>
    <submittedName>
        <fullName evidence="2">Uncharacterized protein</fullName>
    </submittedName>
</protein>
<sequence>MAAQDSGRLVVDEARLEAIAKEQADVWTDILALQQDITALSNAVADRQVCGSPSLSLSLSLCARRLRSAAPMEQLSSKLNENLKLNDLPYDDEGDDDSIPNHEDSSDSMDKLAMRLSLFKFRDRTTQSYHERSIIEFAHRVRFNRLIQRPPQHPSTFTLLASIRSFTNTLLVPPAFNPPQPSSVPAQHAGRRGYKICWTTALRNRTTPINSTADEEEEPDTEQQEDKKEQPDEKAPVRPLPLPILARFLRSHRVISFCT</sequence>
<evidence type="ECO:0000313" key="2">
    <source>
        <dbReference type="EMBL" id="EDQ87438.1"/>
    </source>
</evidence>
<feature type="compositionally biased region" description="Basic and acidic residues" evidence="1">
    <location>
        <begin position="224"/>
        <end position="236"/>
    </location>
</feature>
<evidence type="ECO:0000313" key="3">
    <source>
        <dbReference type="Proteomes" id="UP000001357"/>
    </source>
</evidence>
<feature type="region of interest" description="Disordered" evidence="1">
    <location>
        <begin position="86"/>
        <end position="107"/>
    </location>
</feature>
<dbReference type="AlphaFoldDB" id="A9V4W1"/>
<proteinExistence type="predicted"/>
<reference evidence="2 3" key="1">
    <citation type="journal article" date="2008" name="Nature">
        <title>The genome of the choanoflagellate Monosiga brevicollis and the origin of metazoans.</title>
        <authorList>
            <consortium name="JGI Sequencing"/>
            <person name="King N."/>
            <person name="Westbrook M.J."/>
            <person name="Young S.L."/>
            <person name="Kuo A."/>
            <person name="Abedin M."/>
            <person name="Chapman J."/>
            <person name="Fairclough S."/>
            <person name="Hellsten U."/>
            <person name="Isogai Y."/>
            <person name="Letunic I."/>
            <person name="Marr M."/>
            <person name="Pincus D."/>
            <person name="Putnam N."/>
            <person name="Rokas A."/>
            <person name="Wright K.J."/>
            <person name="Zuzow R."/>
            <person name="Dirks W."/>
            <person name="Good M."/>
            <person name="Goodstein D."/>
            <person name="Lemons D."/>
            <person name="Li W."/>
            <person name="Lyons J.B."/>
            <person name="Morris A."/>
            <person name="Nichols S."/>
            <person name="Richter D.J."/>
            <person name="Salamov A."/>
            <person name="Bork P."/>
            <person name="Lim W.A."/>
            <person name="Manning G."/>
            <person name="Miller W.T."/>
            <person name="McGinnis W."/>
            <person name="Shapiro H."/>
            <person name="Tjian R."/>
            <person name="Grigoriev I.V."/>
            <person name="Rokhsar D."/>
        </authorList>
    </citation>
    <scope>NUCLEOTIDE SEQUENCE [LARGE SCALE GENOMIC DNA]</scope>
    <source>
        <strain evidence="3">MX1 / ATCC 50154</strain>
    </source>
</reference>
<dbReference type="EMBL" id="CH991559">
    <property type="protein sequence ID" value="EDQ87438.1"/>
    <property type="molecule type" value="Genomic_DNA"/>
</dbReference>
<evidence type="ECO:0000256" key="1">
    <source>
        <dbReference type="SAM" id="MobiDB-lite"/>
    </source>
</evidence>
<gene>
    <name evidence="2" type="ORF">MONBRDRAFT_27295</name>
</gene>
<dbReference type="GeneID" id="5893055"/>
<dbReference type="KEGG" id="mbr:MONBRDRAFT_27295"/>
<feature type="region of interest" description="Disordered" evidence="1">
    <location>
        <begin position="207"/>
        <end position="240"/>
    </location>
</feature>
<organism evidence="2 3">
    <name type="scientific">Monosiga brevicollis</name>
    <name type="common">Choanoflagellate</name>
    <dbReference type="NCBI Taxonomy" id="81824"/>
    <lineage>
        <taxon>Eukaryota</taxon>
        <taxon>Choanoflagellata</taxon>
        <taxon>Craspedida</taxon>
        <taxon>Salpingoecidae</taxon>
        <taxon>Monosiga</taxon>
    </lineage>
</organism>